<name>A0A8H4ELT0_GIGMA</name>
<dbReference type="AlphaFoldDB" id="A0A8H4ELT0"/>
<keyword evidence="1" id="KW-0880">Kelch repeat</keyword>
<evidence type="ECO:0000256" key="3">
    <source>
        <dbReference type="SAM" id="MobiDB-lite"/>
    </source>
</evidence>
<keyword evidence="6" id="KW-1185">Reference proteome</keyword>
<evidence type="ECO:0000256" key="4">
    <source>
        <dbReference type="SAM" id="Phobius"/>
    </source>
</evidence>
<reference evidence="5 6" key="1">
    <citation type="journal article" date="2019" name="Environ. Microbiol.">
        <title>At the nexus of three kingdoms: the genome of the mycorrhizal fungus Gigaspora margarita provides insights into plant, endobacterial and fungal interactions.</title>
        <authorList>
            <person name="Venice F."/>
            <person name="Ghignone S."/>
            <person name="Salvioli di Fossalunga A."/>
            <person name="Amselem J."/>
            <person name="Novero M."/>
            <person name="Xianan X."/>
            <person name="Sedzielewska Toro K."/>
            <person name="Morin E."/>
            <person name="Lipzen A."/>
            <person name="Grigoriev I.V."/>
            <person name="Henrissat B."/>
            <person name="Martin F.M."/>
            <person name="Bonfante P."/>
        </authorList>
    </citation>
    <scope>NUCLEOTIDE SEQUENCE [LARGE SCALE GENOMIC DNA]</scope>
    <source>
        <strain evidence="5 6">BEG34</strain>
    </source>
</reference>
<dbReference type="OrthoDB" id="2363659at2759"/>
<feature type="transmembrane region" description="Helical" evidence="4">
    <location>
        <begin position="12"/>
        <end position="29"/>
    </location>
</feature>
<evidence type="ECO:0000256" key="1">
    <source>
        <dbReference type="ARBA" id="ARBA00022441"/>
    </source>
</evidence>
<organism evidence="5 6">
    <name type="scientific">Gigaspora margarita</name>
    <dbReference type="NCBI Taxonomy" id="4874"/>
    <lineage>
        <taxon>Eukaryota</taxon>
        <taxon>Fungi</taxon>
        <taxon>Fungi incertae sedis</taxon>
        <taxon>Mucoromycota</taxon>
        <taxon>Glomeromycotina</taxon>
        <taxon>Glomeromycetes</taxon>
        <taxon>Diversisporales</taxon>
        <taxon>Gigasporaceae</taxon>
        <taxon>Gigaspora</taxon>
    </lineage>
</organism>
<keyword evidence="2" id="KW-0677">Repeat</keyword>
<dbReference type="Pfam" id="PF24681">
    <property type="entry name" value="Kelch_KLHDC2_KLHL20_DRC7"/>
    <property type="match status" value="1"/>
</dbReference>
<dbReference type="SUPFAM" id="SSF50965">
    <property type="entry name" value="Galactose oxidase, central domain"/>
    <property type="match status" value="2"/>
</dbReference>
<comment type="caution">
    <text evidence="5">The sequence shown here is derived from an EMBL/GenBank/DDBJ whole genome shotgun (WGS) entry which is preliminary data.</text>
</comment>
<evidence type="ECO:0000313" key="5">
    <source>
        <dbReference type="EMBL" id="KAF0513386.1"/>
    </source>
</evidence>
<dbReference type="EMBL" id="WTPW01000416">
    <property type="protein sequence ID" value="KAF0513386.1"/>
    <property type="molecule type" value="Genomic_DNA"/>
</dbReference>
<dbReference type="PANTHER" id="PTHR46093">
    <property type="entry name" value="ACYL-COA-BINDING DOMAIN-CONTAINING PROTEIN 5"/>
    <property type="match status" value="1"/>
</dbReference>
<feature type="transmembrane region" description="Helical" evidence="4">
    <location>
        <begin position="376"/>
        <end position="401"/>
    </location>
</feature>
<sequence length="508" mass="55752">MIYFNIKYFQPFQTILFFIIFDLVNLFVISQNIPSPRYKQASSLVNIKFYFFGGLTKSSLSPSYTNEVWYLDLSNSFNITTPPWHKDFDMPIAYSAGSSCVNLIDNSSVFIIGGNMIIPNTTTFDYSSSVYIFNSKNSQWTIPNINGFNSNFTLRDEMQAVFVNNGKIFIFGGSDGYNYYSDLNILDITTMTWSLQYQHSLTYVDYTANLLPNGLIVYIGGREGSSSTVYLVNMNQTRTFDTKSYTWSTKVSGGSIISARIGHSTVLTQDGNIIIYGGSIINSSGYIDNLLSDVAVLNTNTWTWSIPSISQTNAPPPLTFHSAAIYKNYMIIAFGLIASVPMKIYSNNIYILNTQNYTWITTIFISSDESKSNNKVLFIGIGIGMGGIVLTGILIIGIILYCKNYKNNFVNVLSIPGESVPRAHLLVPGTDLSGTPVPGTRISGTPVPGARISGTPVPGTRISGTPVPGTRTSGTSVPGTHISGTPVHRTRIPDTPVPGTYTSRTLIN</sequence>
<dbReference type="InterPro" id="IPR011043">
    <property type="entry name" value="Gal_Oxase/kelch_b-propeller"/>
</dbReference>
<evidence type="ECO:0000313" key="6">
    <source>
        <dbReference type="Proteomes" id="UP000439903"/>
    </source>
</evidence>
<accession>A0A8H4ELT0</accession>
<gene>
    <name evidence="5" type="ORF">F8M41_017800</name>
</gene>
<dbReference type="InterPro" id="IPR015915">
    <property type="entry name" value="Kelch-typ_b-propeller"/>
</dbReference>
<keyword evidence="4" id="KW-0812">Transmembrane</keyword>
<proteinExistence type="predicted"/>
<keyword evidence="4" id="KW-0472">Membrane</keyword>
<protein>
    <submittedName>
        <fullName evidence="5">Galactose oxidase</fullName>
    </submittedName>
</protein>
<dbReference type="Gene3D" id="2.120.10.80">
    <property type="entry name" value="Kelch-type beta propeller"/>
    <property type="match status" value="2"/>
</dbReference>
<evidence type="ECO:0000256" key="2">
    <source>
        <dbReference type="ARBA" id="ARBA00022737"/>
    </source>
</evidence>
<feature type="region of interest" description="Disordered" evidence="3">
    <location>
        <begin position="437"/>
        <end position="508"/>
    </location>
</feature>
<dbReference type="Proteomes" id="UP000439903">
    <property type="component" value="Unassembled WGS sequence"/>
</dbReference>
<keyword evidence="4" id="KW-1133">Transmembrane helix</keyword>
<dbReference type="PANTHER" id="PTHR46093:SF3">
    <property type="entry name" value="ACYL-COA-BINDING DOMAIN-CONTAINING PROTEIN 4"/>
    <property type="match status" value="1"/>
</dbReference>